<dbReference type="Gene3D" id="3.40.1090.10">
    <property type="entry name" value="Cytosolic phospholipase A2 catalytic domain"/>
    <property type="match status" value="1"/>
</dbReference>
<evidence type="ECO:0000256" key="4">
    <source>
        <dbReference type="PROSITE-ProRule" id="PRU01161"/>
    </source>
</evidence>
<dbReference type="STRING" id="39966.A0A369JTF6"/>
<evidence type="ECO:0000259" key="5">
    <source>
        <dbReference type="PROSITE" id="PS51635"/>
    </source>
</evidence>
<name>A0A369JTF6_HYPMA</name>
<gene>
    <name evidence="6" type="primary">PNPLA8</name>
    <name evidence="6" type="ORF">Hypma_006309</name>
</gene>
<dbReference type="OrthoDB" id="630895at2759"/>
<protein>
    <submittedName>
        <fullName evidence="6">Calcium-independent phospholipase A2-gamma</fullName>
    </submittedName>
</protein>
<feature type="short sequence motif" description="GXSXG" evidence="4">
    <location>
        <begin position="239"/>
        <end position="243"/>
    </location>
</feature>
<dbReference type="GO" id="GO:0019369">
    <property type="term" value="P:arachidonate metabolic process"/>
    <property type="evidence" value="ECO:0007669"/>
    <property type="project" value="TreeGrafter"/>
</dbReference>
<keyword evidence="1 4" id="KW-0378">Hydrolase</keyword>
<dbReference type="InParanoid" id="A0A369JTF6"/>
<comment type="caution">
    <text evidence="4">Lacks conserved residue(s) required for the propagation of feature annotation.</text>
</comment>
<evidence type="ECO:0000256" key="3">
    <source>
        <dbReference type="ARBA" id="ARBA00023098"/>
    </source>
</evidence>
<feature type="domain" description="PNPLA" evidence="5">
    <location>
        <begin position="199"/>
        <end position="397"/>
    </location>
</feature>
<sequence length="528" mass="57959">MSVSHEKDRYTVSTTTGCHVVADCEKVASKIWFDTPALDKEVIDKVVEIQLQTRSCDQGWVTFPGVGSWSWFDLVILESPEATEPKVKDGVALTGPKLTSQHDIFNALEVGNALAVRACAQFVGWENHATEGRLVLRLSDKGRAAQPQPDEFRFEYLGLVTKQISMLEETFDRYLNAATPAEAPPAYSLVRELLPTGPVRADQSAIAGEPPVRVMSLDGGGMTNDPNAKPSKYFQMIAGTSAGGLIAIMLGRLQMTVPECIQAYTRIAAQIFSANAVQKIWNYSKTGAYYTKDNFEKGLKSMIKHTGDEDAPMLDPDTTNQCKVFVVSGQSQDLSHTSAEQFRTYATKFPDTFANCAIWQAARATSAAPMYLPAITINGVEFVDGGLRFNNPSILLMGEVNAVFGVARHIGCFLTIGTGMQPKIKFDEQASNPLEVAQYLKTLAEAAIKVATDCETTHHLMRGLFYGRDDVYWRFNAGVRAGDDWAPMIALDDYEDMSKLVVLTETYLGGEIHRIEQCVVTFAGLNLA</sequence>
<comment type="caution">
    <text evidence="6">The sequence shown here is derived from an EMBL/GenBank/DDBJ whole genome shotgun (WGS) entry which is preliminary data.</text>
</comment>
<dbReference type="EMBL" id="LUEZ02000040">
    <property type="protein sequence ID" value="RDB25621.1"/>
    <property type="molecule type" value="Genomic_DNA"/>
</dbReference>
<dbReference type="Pfam" id="PF01734">
    <property type="entry name" value="Patatin"/>
    <property type="match status" value="1"/>
</dbReference>
<organism evidence="6 7">
    <name type="scientific">Hypsizygus marmoreus</name>
    <name type="common">White beech mushroom</name>
    <name type="synonym">Agaricus marmoreus</name>
    <dbReference type="NCBI Taxonomy" id="39966"/>
    <lineage>
        <taxon>Eukaryota</taxon>
        <taxon>Fungi</taxon>
        <taxon>Dikarya</taxon>
        <taxon>Basidiomycota</taxon>
        <taxon>Agaricomycotina</taxon>
        <taxon>Agaricomycetes</taxon>
        <taxon>Agaricomycetidae</taxon>
        <taxon>Agaricales</taxon>
        <taxon>Tricholomatineae</taxon>
        <taxon>Lyophyllaceae</taxon>
        <taxon>Hypsizygus</taxon>
    </lineage>
</organism>
<proteinExistence type="predicted"/>
<dbReference type="GO" id="GO:0016020">
    <property type="term" value="C:membrane"/>
    <property type="evidence" value="ECO:0007669"/>
    <property type="project" value="TreeGrafter"/>
</dbReference>
<reference evidence="6" key="1">
    <citation type="submission" date="2018-04" db="EMBL/GenBank/DDBJ databases">
        <title>Whole genome sequencing of Hypsizygus marmoreus.</title>
        <authorList>
            <person name="Choi I.-G."/>
            <person name="Min B."/>
            <person name="Kim J.-G."/>
            <person name="Kim S."/>
            <person name="Oh Y.-L."/>
            <person name="Kong W.-S."/>
            <person name="Park H."/>
            <person name="Jeong J."/>
            <person name="Song E.-S."/>
        </authorList>
    </citation>
    <scope>NUCLEOTIDE SEQUENCE [LARGE SCALE GENOMIC DNA]</scope>
    <source>
        <strain evidence="6">51987-8</strain>
    </source>
</reference>
<evidence type="ECO:0000313" key="6">
    <source>
        <dbReference type="EMBL" id="RDB25621.1"/>
    </source>
</evidence>
<keyword evidence="3 4" id="KW-0443">Lipid metabolism</keyword>
<dbReference type="PROSITE" id="PS51635">
    <property type="entry name" value="PNPLA"/>
    <property type="match status" value="1"/>
</dbReference>
<dbReference type="PANTHER" id="PTHR24185:SF1">
    <property type="entry name" value="CALCIUM-INDEPENDENT PHOSPHOLIPASE A2-GAMMA"/>
    <property type="match status" value="1"/>
</dbReference>
<keyword evidence="7" id="KW-1185">Reference proteome</keyword>
<accession>A0A369JTF6</accession>
<dbReference type="Proteomes" id="UP000076154">
    <property type="component" value="Unassembled WGS sequence"/>
</dbReference>
<feature type="active site" description="Proton acceptor" evidence="4">
    <location>
        <position position="384"/>
    </location>
</feature>
<dbReference type="AlphaFoldDB" id="A0A369JTF6"/>
<dbReference type="SUPFAM" id="SSF52151">
    <property type="entry name" value="FabD/lysophospholipase-like"/>
    <property type="match status" value="1"/>
</dbReference>
<dbReference type="GO" id="GO:0016042">
    <property type="term" value="P:lipid catabolic process"/>
    <property type="evidence" value="ECO:0007669"/>
    <property type="project" value="UniProtKB-UniRule"/>
</dbReference>
<evidence type="ECO:0000313" key="7">
    <source>
        <dbReference type="Proteomes" id="UP000076154"/>
    </source>
</evidence>
<evidence type="ECO:0000256" key="2">
    <source>
        <dbReference type="ARBA" id="ARBA00022963"/>
    </source>
</evidence>
<feature type="short sequence motif" description="DGA/G" evidence="4">
    <location>
        <begin position="384"/>
        <end position="386"/>
    </location>
</feature>
<feature type="active site" description="Nucleophile" evidence="4">
    <location>
        <position position="241"/>
    </location>
</feature>
<dbReference type="GO" id="GO:0047499">
    <property type="term" value="F:calcium-independent phospholipase A2 activity"/>
    <property type="evidence" value="ECO:0007669"/>
    <property type="project" value="TreeGrafter"/>
</dbReference>
<dbReference type="InterPro" id="IPR016035">
    <property type="entry name" value="Acyl_Trfase/lysoPLipase"/>
</dbReference>
<dbReference type="InterPro" id="IPR002641">
    <property type="entry name" value="PNPLA_dom"/>
</dbReference>
<evidence type="ECO:0000256" key="1">
    <source>
        <dbReference type="ARBA" id="ARBA00022801"/>
    </source>
</evidence>
<dbReference type="PANTHER" id="PTHR24185">
    <property type="entry name" value="CALCIUM-INDEPENDENT PHOSPHOLIPASE A2-GAMMA"/>
    <property type="match status" value="1"/>
</dbReference>
<dbReference type="GO" id="GO:0046486">
    <property type="term" value="P:glycerolipid metabolic process"/>
    <property type="evidence" value="ECO:0007669"/>
    <property type="project" value="UniProtKB-ARBA"/>
</dbReference>
<keyword evidence="2 4" id="KW-0442">Lipid degradation</keyword>